<keyword evidence="3" id="KW-1185">Reference proteome</keyword>
<feature type="transmembrane region" description="Helical" evidence="1">
    <location>
        <begin position="72"/>
        <end position="92"/>
    </location>
</feature>
<keyword evidence="1" id="KW-0472">Membrane</keyword>
<name>A0A0V0QZN1_PSEPJ</name>
<dbReference type="AlphaFoldDB" id="A0A0V0QZN1"/>
<comment type="caution">
    <text evidence="2">The sequence shown here is derived from an EMBL/GenBank/DDBJ whole genome shotgun (WGS) entry which is preliminary data.</text>
</comment>
<dbReference type="InterPro" id="IPR007498">
    <property type="entry name" value="PqiA-like"/>
</dbReference>
<dbReference type="PANTHER" id="PTHR34730">
    <property type="entry name" value="UNNAMED PRODUCT"/>
    <property type="match status" value="1"/>
</dbReference>
<dbReference type="OrthoDB" id="422471at2759"/>
<evidence type="ECO:0000313" key="2">
    <source>
        <dbReference type="EMBL" id="KRX07756.1"/>
    </source>
</evidence>
<dbReference type="EMBL" id="LDAU01000080">
    <property type="protein sequence ID" value="KRX07756.1"/>
    <property type="molecule type" value="Genomic_DNA"/>
</dbReference>
<protein>
    <recommendedName>
        <fullName evidence="4">Transmembrane protein</fullName>
    </recommendedName>
</protein>
<gene>
    <name evidence="2" type="ORF">PPERSA_07506</name>
</gene>
<evidence type="ECO:0000256" key="1">
    <source>
        <dbReference type="SAM" id="Phobius"/>
    </source>
</evidence>
<accession>A0A0V0QZN1</accession>
<dbReference type="Proteomes" id="UP000054937">
    <property type="component" value="Unassembled WGS sequence"/>
</dbReference>
<dbReference type="Pfam" id="PF04403">
    <property type="entry name" value="PqiA"/>
    <property type="match status" value="2"/>
</dbReference>
<feature type="transmembrane region" description="Helical" evidence="1">
    <location>
        <begin position="347"/>
        <end position="367"/>
    </location>
</feature>
<dbReference type="OMA" id="LMATHIM"/>
<organism evidence="2 3">
    <name type="scientific">Pseudocohnilembus persalinus</name>
    <name type="common">Ciliate</name>
    <dbReference type="NCBI Taxonomy" id="266149"/>
    <lineage>
        <taxon>Eukaryota</taxon>
        <taxon>Sar</taxon>
        <taxon>Alveolata</taxon>
        <taxon>Ciliophora</taxon>
        <taxon>Intramacronucleata</taxon>
        <taxon>Oligohymenophorea</taxon>
        <taxon>Scuticociliatia</taxon>
        <taxon>Philasterida</taxon>
        <taxon>Pseudocohnilembidae</taxon>
        <taxon>Pseudocohnilembus</taxon>
    </lineage>
</organism>
<feature type="transmembrane region" description="Helical" evidence="1">
    <location>
        <begin position="241"/>
        <end position="264"/>
    </location>
</feature>
<feature type="transmembrane region" description="Helical" evidence="1">
    <location>
        <begin position="27"/>
        <end position="51"/>
    </location>
</feature>
<sequence length="434" mass="49994">MGETFDLSAFTLLNSVKMMWQAKVYPLSFIIALFSGVWPSSKIIGMAVCWFMPLNKLSFKKRESFLRFLDAVGKWSLIDSYFLLLMLVAFSFDIDLKLFGMSMSFKIFVTPLFNFYNFVTATMLSLILTHIVIHYHRKTHELSVQKQLDQQSLIQANEMKICLGQGQTQFQKYFVLLVGTAGLILLISGYVLPMYTFTFEGLAGYALGEDSSYIYSLLSLGILIPFKTDDPYTFGIRYLQVLYFLFTFFIPFAFFTLVLVLQYINIKLKYAKNLFAIAEILYAWSSIDVLALALISSLLQIRKFAQYMIGDKCQGINNIIAVLKKLYPNKFDFEGDTCFDVKTSLNMATTLLIAVSVILFVFGTFVIRKQQKYLYEKLKENQIISLNTIIDNHNVKSIAKQQDNIQYVKYQQQSSIFMENNQKLDNINISIKDQ</sequence>
<evidence type="ECO:0008006" key="4">
    <source>
        <dbReference type="Google" id="ProtNLM"/>
    </source>
</evidence>
<reference evidence="2 3" key="1">
    <citation type="journal article" date="2015" name="Sci. Rep.">
        <title>Genome of the facultative scuticociliatosis pathogen Pseudocohnilembus persalinus provides insight into its virulence through horizontal gene transfer.</title>
        <authorList>
            <person name="Xiong J."/>
            <person name="Wang G."/>
            <person name="Cheng J."/>
            <person name="Tian M."/>
            <person name="Pan X."/>
            <person name="Warren A."/>
            <person name="Jiang C."/>
            <person name="Yuan D."/>
            <person name="Miao W."/>
        </authorList>
    </citation>
    <scope>NUCLEOTIDE SEQUENCE [LARGE SCALE GENOMIC DNA]</scope>
    <source>
        <strain evidence="2">36N120E</strain>
    </source>
</reference>
<proteinExistence type="predicted"/>
<evidence type="ECO:0000313" key="3">
    <source>
        <dbReference type="Proteomes" id="UP000054937"/>
    </source>
</evidence>
<dbReference type="PANTHER" id="PTHR34730:SF1">
    <property type="entry name" value="PARAQUAT-INDUCIBLE PROTEIN A"/>
    <property type="match status" value="1"/>
</dbReference>
<feature type="transmembrane region" description="Helical" evidence="1">
    <location>
        <begin position="173"/>
        <end position="192"/>
    </location>
</feature>
<keyword evidence="1" id="KW-0812">Transmembrane</keyword>
<dbReference type="InParanoid" id="A0A0V0QZN1"/>
<feature type="transmembrane region" description="Helical" evidence="1">
    <location>
        <begin position="112"/>
        <end position="133"/>
    </location>
</feature>
<feature type="transmembrane region" description="Helical" evidence="1">
    <location>
        <begin position="276"/>
        <end position="299"/>
    </location>
</feature>
<keyword evidence="1" id="KW-1133">Transmembrane helix</keyword>